<evidence type="ECO:0000313" key="2">
    <source>
        <dbReference type="Proteomes" id="UP000095751"/>
    </source>
</evidence>
<reference evidence="1 2" key="1">
    <citation type="submission" date="2016-09" db="EMBL/GenBank/DDBJ databases">
        <title>Extensive genetic diversity and differential bi-allelic expression allows diatom success in the polar Southern Ocean.</title>
        <authorList>
            <consortium name="DOE Joint Genome Institute"/>
            <person name="Mock T."/>
            <person name="Otillar R.P."/>
            <person name="Strauss J."/>
            <person name="Dupont C."/>
            <person name="Frickenhaus S."/>
            <person name="Maumus F."/>
            <person name="Mcmullan M."/>
            <person name="Sanges R."/>
            <person name="Schmutz J."/>
            <person name="Toseland A."/>
            <person name="Valas R."/>
            <person name="Veluchamy A."/>
            <person name="Ward B.J."/>
            <person name="Allen A."/>
            <person name="Barry K."/>
            <person name="Falciatore A."/>
            <person name="Ferrante M."/>
            <person name="Fortunato A.E."/>
            <person name="Gloeckner G."/>
            <person name="Gruber A."/>
            <person name="Hipkin R."/>
            <person name="Janech M."/>
            <person name="Kroth P."/>
            <person name="Leese F."/>
            <person name="Lindquist E."/>
            <person name="Lyon B.R."/>
            <person name="Martin J."/>
            <person name="Mayer C."/>
            <person name="Parker M."/>
            <person name="Quesneville H."/>
            <person name="Raymond J."/>
            <person name="Uhlig C."/>
            <person name="Valentin K.U."/>
            <person name="Worden A.Z."/>
            <person name="Armbrust E.V."/>
            <person name="Bowler C."/>
            <person name="Green B."/>
            <person name="Moulton V."/>
            <person name="Van Oosterhout C."/>
            <person name="Grigoriev I."/>
        </authorList>
    </citation>
    <scope>NUCLEOTIDE SEQUENCE [LARGE SCALE GENOMIC DNA]</scope>
    <source>
        <strain evidence="1 2">CCMP1102</strain>
    </source>
</reference>
<name>A0A1E7FVJ4_9STRA</name>
<organism evidence="1 2">
    <name type="scientific">Fragilariopsis cylindrus CCMP1102</name>
    <dbReference type="NCBI Taxonomy" id="635003"/>
    <lineage>
        <taxon>Eukaryota</taxon>
        <taxon>Sar</taxon>
        <taxon>Stramenopiles</taxon>
        <taxon>Ochrophyta</taxon>
        <taxon>Bacillariophyta</taxon>
        <taxon>Bacillariophyceae</taxon>
        <taxon>Bacillariophycidae</taxon>
        <taxon>Bacillariales</taxon>
        <taxon>Bacillariaceae</taxon>
        <taxon>Fragilariopsis</taxon>
    </lineage>
</organism>
<protein>
    <submittedName>
        <fullName evidence="1">Uncharacterized protein</fullName>
    </submittedName>
</protein>
<dbReference type="InParanoid" id="A0A1E7FVJ4"/>
<dbReference type="EMBL" id="KV784353">
    <property type="protein sequence ID" value="OEU22172.1"/>
    <property type="molecule type" value="Genomic_DNA"/>
</dbReference>
<gene>
    <name evidence="1" type="ORF">FRACYDRAFT_232325</name>
</gene>
<proteinExistence type="predicted"/>
<dbReference type="Proteomes" id="UP000095751">
    <property type="component" value="Unassembled WGS sequence"/>
</dbReference>
<evidence type="ECO:0000313" key="1">
    <source>
        <dbReference type="EMBL" id="OEU22172.1"/>
    </source>
</evidence>
<sequence>MTMLYGGRTICYIYNTRSVKQKLQPGEPYPVTYHSLERIMLKEEEEEIDITNITCNNNSPTLIISTIKARRETSRQLLQTRVTDEIIPPTNPGAYRGTTHNALEIHRAMQLAWKRYKLAQAATKKMIMHAFKDSHFLELQDDNGDIVGYIAIELFKHLMDQYAQPEDVADQVTALHKLLEQDFDPNE</sequence>
<dbReference type="KEGG" id="fcy:FRACYDRAFT_232325"/>
<accession>A0A1E7FVJ4</accession>
<dbReference type="AlphaFoldDB" id="A0A1E7FVJ4"/>
<keyword evidence="2" id="KW-1185">Reference proteome</keyword>